<sequence length="286" mass="33935">MLTAQYSIHSDKNKFIISDVDDYDNFIYYEDENINETKSFVNTVLQKYPNTTKIVYKVYYTSSSIDTLIYEDGEFLFKRIKKNDSSYASYRYNRDKHYFLQDGSFFTKLQDKIKTSEDELIKYLEYKNIKKAKSRIDRIYSSNTLKEFLDDDCYDLVHSSKSFLYKSSYFLELPIHYLEDELKEYDRAKNIESIKPPTITIETNFKRGGQNLMTLGALARNKTITLDKEEALNSGDNGIEIARKFIKNHYEKSGGNLKFWGEITKYVYRFRSVDLIFDVKDFKNEK</sequence>
<accession>A0A6S6T249</accession>
<evidence type="ECO:0000313" key="1">
    <source>
        <dbReference type="EMBL" id="CAA6812384.1"/>
    </source>
</evidence>
<gene>
    <name evidence="1" type="ORF">HELGO_WM21478</name>
</gene>
<dbReference type="EMBL" id="CACVAW010000048">
    <property type="protein sequence ID" value="CAA6812384.1"/>
    <property type="molecule type" value="Genomic_DNA"/>
</dbReference>
<organism evidence="1">
    <name type="scientific">uncultured Campylobacterales bacterium</name>
    <dbReference type="NCBI Taxonomy" id="352960"/>
    <lineage>
        <taxon>Bacteria</taxon>
        <taxon>Pseudomonadati</taxon>
        <taxon>Campylobacterota</taxon>
        <taxon>Epsilonproteobacteria</taxon>
        <taxon>Campylobacterales</taxon>
        <taxon>environmental samples</taxon>
    </lineage>
</organism>
<proteinExistence type="predicted"/>
<name>A0A6S6T249_9BACT</name>
<protein>
    <submittedName>
        <fullName evidence="1">Uncharacterized protein</fullName>
    </submittedName>
</protein>
<reference evidence="1" key="1">
    <citation type="submission" date="2020-01" db="EMBL/GenBank/DDBJ databases">
        <authorList>
            <person name="Meier V. D."/>
            <person name="Meier V D."/>
        </authorList>
    </citation>
    <scope>NUCLEOTIDE SEQUENCE</scope>
    <source>
        <strain evidence="1">HLG_WM_MAG_12</strain>
    </source>
</reference>
<dbReference type="AlphaFoldDB" id="A0A6S6T249"/>